<sequence>MPENDRELTSRPDPYALLALAEQGNRGKLTVFLGAAPGVGKTYAMLLRARRLKDEGADIVIGLVETHGRGETAALLEGLEVLPRREVVHGGRTFSEFDLDAALARRPRVIVVDEIAHTNIGEYRHPKRYQDIEELVDAGIDVWSALNIQHLESLSDVVAQIAGVPVRERIPDTVLKRADDVILVDLPPAELIERLKEGKVYLPDNAKRAVDRFFRLGNLTALRELALRRTAERVDDQMVDYLRQNAIEGPWPAGERLIVCIGPDRLSDKVVRTASRLASGLNADWIVVSIERADREMADSEAMRQLDETFRLAEQLGAETRRIIGSDFVEEILKVARREHATQIVIGTRRHRFPLRLVRRSLPDALAARASGIGIHLVTDKDEPVQKPKSPRIPTPSRNTARALAIAAAASAAATVIGLLIERLIVLQNISLLYLLAVLISATYAGYIAAIGAALLSVLAYNFFFIDPIGTFTVAEPHEVFALFIFLAAAIIAGGLASRVRDQAKAAKRRAAAMQALYDFSRKLSGTANAEDVLWAAVTQIQTTLRRNAVLLVPEDGDIALKAAWPPDTELGMTDMMAARWAFEKSEAAGDDTGTLPNISFQFRPLLSPHGVVGVCGFLQKNRPLDADEERALAPVLDQAAIAIDRARLSRESLDRAAQLEGDKFRAALLSSMSHDLRTPLATITGAVTSLLQFGDRMPADSQHDLLKSIEEESERLTRFVANLLDMTRIEAGTVNAKRDWVDVGDVVRSAVERARKYFPDRVFETSISADLPFIRGDSVLLGQVLFNLLDNANRFGGDEPVSIYARREGNELVLAVTDLGKGIPPGDLQRVFDKFFRKGKPDGRSLGTGLGLAIAKGFIEAMGGHVKAESPAVRRRGTRISMRLPAAEHQLPEKE</sequence>
<keyword evidence="6 13" id="KW-0812">Transmembrane</keyword>
<keyword evidence="15" id="KW-0614">Plasmid</keyword>
<evidence type="ECO:0000313" key="15">
    <source>
        <dbReference type="EMBL" id="AUX78569.1"/>
    </source>
</evidence>
<dbReference type="Gene3D" id="3.30.450.40">
    <property type="match status" value="1"/>
</dbReference>
<dbReference type="InterPro" id="IPR003018">
    <property type="entry name" value="GAF"/>
</dbReference>
<dbReference type="EMBL" id="CP024308">
    <property type="protein sequence ID" value="AUX78569.1"/>
    <property type="molecule type" value="Genomic_DNA"/>
</dbReference>
<dbReference type="PANTHER" id="PTHR45569:SF1">
    <property type="entry name" value="SENSOR PROTEIN KDPD"/>
    <property type="match status" value="1"/>
</dbReference>
<evidence type="ECO:0000256" key="7">
    <source>
        <dbReference type="ARBA" id="ARBA00022741"/>
    </source>
</evidence>
<evidence type="ECO:0000256" key="8">
    <source>
        <dbReference type="ARBA" id="ARBA00022777"/>
    </source>
</evidence>
<geneLocation type="plasmid" evidence="16">
    <name>psfrenxt3a</name>
</geneLocation>
<dbReference type="InterPro" id="IPR027417">
    <property type="entry name" value="P-loop_NTPase"/>
</dbReference>
<dbReference type="Pfam" id="PF13492">
    <property type="entry name" value="GAF_3"/>
    <property type="match status" value="1"/>
</dbReference>
<evidence type="ECO:0000256" key="3">
    <source>
        <dbReference type="ARBA" id="ARBA00012438"/>
    </source>
</evidence>
<evidence type="ECO:0000256" key="5">
    <source>
        <dbReference type="ARBA" id="ARBA00022679"/>
    </source>
</evidence>
<dbReference type="SMART" id="SM00388">
    <property type="entry name" value="HisKA"/>
    <property type="match status" value="1"/>
</dbReference>
<proteinExistence type="predicted"/>
<dbReference type="Pfam" id="PF00512">
    <property type="entry name" value="HisKA"/>
    <property type="match status" value="1"/>
</dbReference>
<dbReference type="InterPro" id="IPR003661">
    <property type="entry name" value="HisK_dim/P_dom"/>
</dbReference>
<evidence type="ECO:0000256" key="12">
    <source>
        <dbReference type="ARBA" id="ARBA00023136"/>
    </source>
</evidence>
<dbReference type="PRINTS" id="PR00344">
    <property type="entry name" value="BCTRLSENSOR"/>
</dbReference>
<dbReference type="SUPFAM" id="SSF52540">
    <property type="entry name" value="P-loop containing nucleoside triphosphate hydrolases"/>
    <property type="match status" value="1"/>
</dbReference>
<dbReference type="EC" id="2.7.13.3" evidence="3"/>
<dbReference type="InterPro" id="IPR038318">
    <property type="entry name" value="KdpD_sf"/>
</dbReference>
<feature type="transmembrane region" description="Helical" evidence="13">
    <location>
        <begin position="401"/>
        <end position="421"/>
    </location>
</feature>
<dbReference type="InterPro" id="IPR036890">
    <property type="entry name" value="HATPase_C_sf"/>
</dbReference>
<reference evidence="15 16" key="1">
    <citation type="submission" date="2017-10" db="EMBL/GenBank/DDBJ databases">
        <title>Analysis of the genome sequences of Rhizobium populations associated to common bean (phaseolus vulgaris).</title>
        <authorList>
            <person name="Bustos P."/>
            <person name="Santamaria R.I."/>
            <person name="Miranda-Sanchez F."/>
            <person name="Perez-Carrascal O."/>
            <person name="Juarez S."/>
            <person name="Lozano L."/>
            <person name="Martinez-Flores I."/>
            <person name="Vinuesa P."/>
            <person name="Martinez-Romero E."/>
            <person name="Cevallos M.A."/>
            <person name="Romero D."/>
            <person name="Davila G."/>
            <person name="Gonzalez V."/>
        </authorList>
    </citation>
    <scope>NUCLEOTIDE SEQUENCE [LARGE SCALE GENOMIC DNA]</scope>
    <source>
        <strain evidence="15 16">NXT3</strain>
        <plasmid evidence="16">Plasmid psfrenxt3a</plasmid>
    </source>
</reference>
<dbReference type="PANTHER" id="PTHR45569">
    <property type="entry name" value="SENSOR PROTEIN KDPD"/>
    <property type="match status" value="1"/>
</dbReference>
<keyword evidence="9" id="KW-0067">ATP-binding</keyword>
<dbReference type="FunFam" id="3.40.50.300:FF:000483">
    <property type="entry name" value="Sensor histidine kinase KdpD"/>
    <property type="match status" value="1"/>
</dbReference>
<comment type="subcellular location">
    <subcellularLocation>
        <location evidence="2">Membrane</location>
        <topology evidence="2">Multi-pass membrane protein</topology>
    </subcellularLocation>
</comment>
<dbReference type="GO" id="GO:0005886">
    <property type="term" value="C:plasma membrane"/>
    <property type="evidence" value="ECO:0007669"/>
    <property type="project" value="TreeGrafter"/>
</dbReference>
<evidence type="ECO:0000256" key="1">
    <source>
        <dbReference type="ARBA" id="ARBA00000085"/>
    </source>
</evidence>
<dbReference type="InterPro" id="IPR014729">
    <property type="entry name" value="Rossmann-like_a/b/a_fold"/>
</dbReference>
<dbReference type="Gene3D" id="3.30.565.10">
    <property type="entry name" value="Histidine kinase-like ATPase, C-terminal domain"/>
    <property type="match status" value="1"/>
</dbReference>
<dbReference type="RefSeq" id="WP_104840241.1">
    <property type="nucleotide sequence ID" value="NZ_CP024308.1"/>
</dbReference>
<keyword evidence="12 13" id="KW-0472">Membrane</keyword>
<dbReference type="SMART" id="SM00387">
    <property type="entry name" value="HATPase_c"/>
    <property type="match status" value="1"/>
</dbReference>
<evidence type="ECO:0000256" key="4">
    <source>
        <dbReference type="ARBA" id="ARBA00022553"/>
    </source>
</evidence>
<evidence type="ECO:0000259" key="14">
    <source>
        <dbReference type="PROSITE" id="PS50109"/>
    </source>
</evidence>
<evidence type="ECO:0000256" key="11">
    <source>
        <dbReference type="ARBA" id="ARBA00023012"/>
    </source>
</evidence>
<dbReference type="Proteomes" id="UP000239340">
    <property type="component" value="Plasmid pSfreNXT3a"/>
</dbReference>
<dbReference type="Gene3D" id="3.40.50.620">
    <property type="entry name" value="HUPs"/>
    <property type="match status" value="1"/>
</dbReference>
<dbReference type="Pfam" id="PF02518">
    <property type="entry name" value="HATPase_c"/>
    <property type="match status" value="1"/>
</dbReference>
<evidence type="ECO:0000256" key="10">
    <source>
        <dbReference type="ARBA" id="ARBA00022989"/>
    </source>
</evidence>
<dbReference type="Pfam" id="PF13493">
    <property type="entry name" value="DUF4118"/>
    <property type="match status" value="1"/>
</dbReference>
<keyword evidence="4" id="KW-0597">Phosphoprotein</keyword>
<evidence type="ECO:0000256" key="6">
    <source>
        <dbReference type="ARBA" id="ARBA00022692"/>
    </source>
</evidence>
<keyword evidence="10 13" id="KW-1133">Transmembrane helix</keyword>
<keyword evidence="7" id="KW-0547">Nucleotide-binding</keyword>
<keyword evidence="11" id="KW-0902">Two-component regulatory system</keyword>
<dbReference type="Pfam" id="PF00582">
    <property type="entry name" value="Usp"/>
    <property type="match status" value="1"/>
</dbReference>
<dbReference type="SUPFAM" id="SSF47384">
    <property type="entry name" value="Homodimeric domain of signal transducing histidine kinase"/>
    <property type="match status" value="1"/>
</dbReference>
<accession>A0A2L0HCS9</accession>
<dbReference type="Pfam" id="PF02702">
    <property type="entry name" value="KdpD"/>
    <property type="match status" value="1"/>
</dbReference>
<comment type="catalytic activity">
    <reaction evidence="1">
        <text>ATP + protein L-histidine = ADP + protein N-phospho-L-histidine.</text>
        <dbReference type="EC" id="2.7.13.3"/>
    </reaction>
</comment>
<dbReference type="PROSITE" id="PS50109">
    <property type="entry name" value="HIS_KIN"/>
    <property type="match status" value="1"/>
</dbReference>
<dbReference type="InterPro" id="IPR036097">
    <property type="entry name" value="HisK_dim/P_sf"/>
</dbReference>
<dbReference type="InterPro" id="IPR003594">
    <property type="entry name" value="HATPase_dom"/>
</dbReference>
<dbReference type="SUPFAM" id="SSF52402">
    <property type="entry name" value="Adenine nucleotide alpha hydrolases-like"/>
    <property type="match status" value="1"/>
</dbReference>
<dbReference type="InterPro" id="IPR004358">
    <property type="entry name" value="Sig_transdc_His_kin-like_C"/>
</dbReference>
<dbReference type="GO" id="GO:0005737">
    <property type="term" value="C:cytoplasm"/>
    <property type="evidence" value="ECO:0007669"/>
    <property type="project" value="UniProtKB-ARBA"/>
</dbReference>
<dbReference type="InterPro" id="IPR025201">
    <property type="entry name" value="KdpD_TM"/>
</dbReference>
<dbReference type="Gene3D" id="1.20.120.620">
    <property type="entry name" value="Backbone structure of the membrane domain of e. Coli histidine kinase receptor kdpd"/>
    <property type="match status" value="1"/>
</dbReference>
<feature type="transmembrane region" description="Helical" evidence="13">
    <location>
        <begin position="433"/>
        <end position="460"/>
    </location>
</feature>
<evidence type="ECO:0000256" key="13">
    <source>
        <dbReference type="SAM" id="Phobius"/>
    </source>
</evidence>
<dbReference type="InterPro" id="IPR029016">
    <property type="entry name" value="GAF-like_dom_sf"/>
</dbReference>
<dbReference type="InterPro" id="IPR006016">
    <property type="entry name" value="UspA"/>
</dbReference>
<dbReference type="SUPFAM" id="SSF55874">
    <property type="entry name" value="ATPase domain of HSP90 chaperone/DNA topoisomerase II/histidine kinase"/>
    <property type="match status" value="1"/>
</dbReference>
<keyword evidence="5 15" id="KW-0808">Transferase</keyword>
<dbReference type="GO" id="GO:0005524">
    <property type="term" value="F:ATP binding"/>
    <property type="evidence" value="ECO:0007669"/>
    <property type="project" value="UniProtKB-KW"/>
</dbReference>
<dbReference type="InterPro" id="IPR052023">
    <property type="entry name" value="Histidine_kinase_KdpD"/>
</dbReference>
<protein>
    <recommendedName>
        <fullName evidence="3">histidine kinase</fullName>
        <ecNumber evidence="3">2.7.13.3</ecNumber>
    </recommendedName>
</protein>
<dbReference type="Gene3D" id="3.40.50.300">
    <property type="entry name" value="P-loop containing nucleotide triphosphate hydrolases"/>
    <property type="match status" value="1"/>
</dbReference>
<dbReference type="AlphaFoldDB" id="A0A2L0HCS9"/>
<gene>
    <name evidence="15" type="primary">kdpD-2</name>
    <name evidence="15" type="ORF">NXT3_PA00280</name>
</gene>
<evidence type="ECO:0000256" key="2">
    <source>
        <dbReference type="ARBA" id="ARBA00004141"/>
    </source>
</evidence>
<evidence type="ECO:0000256" key="9">
    <source>
        <dbReference type="ARBA" id="ARBA00022840"/>
    </source>
</evidence>
<dbReference type="InterPro" id="IPR003852">
    <property type="entry name" value="Sig_transdc_His_kinase_KdpD_N"/>
</dbReference>
<name>A0A2L0HCS9_RHIFR</name>
<keyword evidence="8 15" id="KW-0418">Kinase</keyword>
<organism evidence="15 16">
    <name type="scientific">Rhizobium fredii</name>
    <name type="common">Sinorhizobium fredii</name>
    <dbReference type="NCBI Taxonomy" id="380"/>
    <lineage>
        <taxon>Bacteria</taxon>
        <taxon>Pseudomonadati</taxon>
        <taxon>Pseudomonadota</taxon>
        <taxon>Alphaproteobacteria</taxon>
        <taxon>Hyphomicrobiales</taxon>
        <taxon>Rhizobiaceae</taxon>
        <taxon>Sinorhizobium/Ensifer group</taxon>
        <taxon>Sinorhizobium</taxon>
    </lineage>
</organism>
<dbReference type="CDD" id="cd00082">
    <property type="entry name" value="HisKA"/>
    <property type="match status" value="1"/>
</dbReference>
<dbReference type="InterPro" id="IPR005467">
    <property type="entry name" value="His_kinase_dom"/>
</dbReference>
<dbReference type="GO" id="GO:0000155">
    <property type="term" value="F:phosphorelay sensor kinase activity"/>
    <property type="evidence" value="ECO:0007669"/>
    <property type="project" value="InterPro"/>
</dbReference>
<evidence type="ECO:0000313" key="16">
    <source>
        <dbReference type="Proteomes" id="UP000239340"/>
    </source>
</evidence>
<feature type="domain" description="Histidine kinase" evidence="14">
    <location>
        <begin position="672"/>
        <end position="889"/>
    </location>
</feature>
<dbReference type="SUPFAM" id="SSF55781">
    <property type="entry name" value="GAF domain-like"/>
    <property type="match status" value="1"/>
</dbReference>
<feature type="transmembrane region" description="Helical" evidence="13">
    <location>
        <begin position="480"/>
        <end position="500"/>
    </location>
</feature>
<dbReference type="Gene3D" id="1.10.287.130">
    <property type="match status" value="1"/>
</dbReference>